<evidence type="ECO:0000313" key="4">
    <source>
        <dbReference type="Proteomes" id="UP001595955"/>
    </source>
</evidence>
<dbReference type="InterPro" id="IPR036237">
    <property type="entry name" value="Xyl_isomerase-like_sf"/>
</dbReference>
<dbReference type="InterPro" id="IPR013022">
    <property type="entry name" value="Xyl_isomerase-like_TIM-brl"/>
</dbReference>
<keyword evidence="1" id="KW-0119">Carbohydrate metabolism</keyword>
<dbReference type="InterPro" id="IPR050312">
    <property type="entry name" value="IolE/XylAMocC-like"/>
</dbReference>
<sequence length="282" mass="30040">MRFAYGTNGFTAHRLPDALEIIAELGYAGASITLDAHHLDPFADDVAARVARTAQQLERLGLGAVVETGAPYLLDPRGKFEPSLVSDAGRDLRLDLLHRSIDIAGDLGAPVVHLWSGVLAPGTTPEVGWDRLVDGVAALLPHAERAGIVLAVEPEPSMLVSRLGDALDLRSRLGEPERLRVTLDVGHARCNEDAAPDACVRACADVLAHVQIEDMRRDVHAHLEFGEGDIDFPPVLAALDEAGYDGLVSVELGRQSDSAPEVAARSLAALHAYRTASRGAVR</sequence>
<reference evidence="4" key="1">
    <citation type="journal article" date="2019" name="Int. J. Syst. Evol. Microbiol.">
        <title>The Global Catalogue of Microorganisms (GCM) 10K type strain sequencing project: providing services to taxonomists for standard genome sequencing and annotation.</title>
        <authorList>
            <consortium name="The Broad Institute Genomics Platform"/>
            <consortium name="The Broad Institute Genome Sequencing Center for Infectious Disease"/>
            <person name="Wu L."/>
            <person name="Ma J."/>
        </authorList>
    </citation>
    <scope>NUCLEOTIDE SEQUENCE [LARGE SCALE GENOMIC DNA]</scope>
    <source>
        <strain evidence="4">JCM 3369</strain>
    </source>
</reference>
<dbReference type="PANTHER" id="PTHR12110">
    <property type="entry name" value="HYDROXYPYRUVATE ISOMERASE"/>
    <property type="match status" value="1"/>
</dbReference>
<evidence type="ECO:0000313" key="3">
    <source>
        <dbReference type="EMBL" id="MFC4553838.1"/>
    </source>
</evidence>
<keyword evidence="4" id="KW-1185">Reference proteome</keyword>
<dbReference type="EMBL" id="JBHSGF010000001">
    <property type="protein sequence ID" value="MFC4553838.1"/>
    <property type="molecule type" value="Genomic_DNA"/>
</dbReference>
<keyword evidence="3" id="KW-0413">Isomerase</keyword>
<feature type="domain" description="Xylose isomerase-like TIM barrel" evidence="2">
    <location>
        <begin position="20"/>
        <end position="270"/>
    </location>
</feature>
<organism evidence="3 4">
    <name type="scientific">Georgenia faecalis</name>
    <dbReference type="NCBI Taxonomy" id="2483799"/>
    <lineage>
        <taxon>Bacteria</taxon>
        <taxon>Bacillati</taxon>
        <taxon>Actinomycetota</taxon>
        <taxon>Actinomycetes</taxon>
        <taxon>Micrococcales</taxon>
        <taxon>Bogoriellaceae</taxon>
        <taxon>Georgenia</taxon>
    </lineage>
</organism>
<proteinExistence type="predicted"/>
<evidence type="ECO:0000259" key="2">
    <source>
        <dbReference type="Pfam" id="PF01261"/>
    </source>
</evidence>
<dbReference type="Gene3D" id="3.20.20.150">
    <property type="entry name" value="Divalent-metal-dependent TIM barrel enzymes"/>
    <property type="match status" value="1"/>
</dbReference>
<accession>A0ABV9D6J5</accession>
<dbReference type="Proteomes" id="UP001595955">
    <property type="component" value="Unassembled WGS sequence"/>
</dbReference>
<dbReference type="GO" id="GO:0016853">
    <property type="term" value="F:isomerase activity"/>
    <property type="evidence" value="ECO:0007669"/>
    <property type="project" value="UniProtKB-KW"/>
</dbReference>
<dbReference type="Pfam" id="PF01261">
    <property type="entry name" value="AP_endonuc_2"/>
    <property type="match status" value="1"/>
</dbReference>
<gene>
    <name evidence="3" type="ORF">ACFO3F_01135</name>
</gene>
<protein>
    <submittedName>
        <fullName evidence="3">Sugar phosphate isomerase/epimerase family protein</fullName>
    </submittedName>
</protein>
<name>A0ABV9D6J5_9MICO</name>
<evidence type="ECO:0000256" key="1">
    <source>
        <dbReference type="ARBA" id="ARBA00023277"/>
    </source>
</evidence>
<dbReference type="PANTHER" id="PTHR12110:SF52">
    <property type="entry name" value="XYLOSE ISOMERASE"/>
    <property type="match status" value="1"/>
</dbReference>
<dbReference type="SUPFAM" id="SSF51658">
    <property type="entry name" value="Xylose isomerase-like"/>
    <property type="match status" value="1"/>
</dbReference>
<comment type="caution">
    <text evidence="3">The sequence shown here is derived from an EMBL/GenBank/DDBJ whole genome shotgun (WGS) entry which is preliminary data.</text>
</comment>
<dbReference type="RefSeq" id="WP_164471275.1">
    <property type="nucleotide sequence ID" value="NZ_CP033325.1"/>
</dbReference>